<proteinExistence type="predicted"/>
<reference evidence="1" key="1">
    <citation type="submission" date="2021-01" db="EMBL/GenBank/DDBJ databases">
        <authorList>
            <person name="Corre E."/>
            <person name="Pelletier E."/>
            <person name="Niang G."/>
            <person name="Scheremetjew M."/>
            <person name="Finn R."/>
            <person name="Kale V."/>
            <person name="Holt S."/>
            <person name="Cochrane G."/>
            <person name="Meng A."/>
            <person name="Brown T."/>
            <person name="Cohen L."/>
        </authorList>
    </citation>
    <scope>NUCLEOTIDE SEQUENCE</scope>
    <source>
        <strain evidence="1">CCAP 1951/1</strain>
    </source>
</reference>
<dbReference type="EMBL" id="HBGF01052314">
    <property type="protein sequence ID" value="CAD9155115.1"/>
    <property type="molecule type" value="Transcribed_RNA"/>
</dbReference>
<organism evidence="1">
    <name type="scientific">Neobodo designis</name>
    <name type="common">Flagellated protozoan</name>
    <name type="synonym">Bodo designis</name>
    <dbReference type="NCBI Taxonomy" id="312471"/>
    <lineage>
        <taxon>Eukaryota</taxon>
        <taxon>Discoba</taxon>
        <taxon>Euglenozoa</taxon>
        <taxon>Kinetoplastea</taxon>
        <taxon>Metakinetoplastina</taxon>
        <taxon>Neobodonida</taxon>
        <taxon>Neobodo</taxon>
    </lineage>
</organism>
<accession>A0A7S1R3Q0</accession>
<evidence type="ECO:0000313" key="1">
    <source>
        <dbReference type="EMBL" id="CAD9155115.1"/>
    </source>
</evidence>
<name>A0A7S1R3Q0_NEODS</name>
<dbReference type="AlphaFoldDB" id="A0A7S1R3Q0"/>
<protein>
    <submittedName>
        <fullName evidence="1">Uncharacterized protein</fullName>
    </submittedName>
</protein>
<gene>
    <name evidence="1" type="ORF">NDES1114_LOCUS34998</name>
</gene>
<sequence>MLRRSARLCVVDLWDTPLSEQMPFLHYWKHVDGKTGANYAMAIPRSVNGSVEVIQPRTAERIRWYPYRNEYFVNDKQVPMFFDVLQKYYFPPMLNDDERIHYIAEKTGRKPIDIAAEMFKMRRLRLGVCQSLRDKIKGKWFRKPVASWTPLEKTYLDQSLKVAQVFGADFYSNQNFDPTLVYSPTYGFADTVDMIFNKQIRTKQQYLLVEVVLHNTVPKARFPGTRGNVKEPISHYEPCLFSMIKMKLQVMAHIVKEEDYVTDHAWDTGHSYQGAIVHMHKGTEPGEVMHNIELVELDLTEGRLWLNHFREHYYAKTGLAREERQDY</sequence>